<sequence>MTVTTQTPVVYVITDAPPRPKPGRGGGWRLWLRLALIAVLLLVTAADEWVTSVLGVRPLLRLTSEVRTWADTAPDEAQEVRR</sequence>
<keyword evidence="1" id="KW-0472">Membrane</keyword>
<keyword evidence="1" id="KW-1133">Transmembrane helix</keyword>
<reference evidence="3" key="1">
    <citation type="journal article" date="2017" name="Med. Chem. Commun.">
        <title>Nonomuraea sp. ATCC 55076 harbours the largest actinomycete chromosome to date and the kistamicin biosynthetic gene cluster.</title>
        <authorList>
            <person name="Nazari B."/>
            <person name="Forneris C.C."/>
            <person name="Gibson M.I."/>
            <person name="Moon K."/>
            <person name="Schramma K.R."/>
            <person name="Seyedsayamdost M.R."/>
        </authorList>
    </citation>
    <scope>NUCLEOTIDE SEQUENCE [LARGE SCALE GENOMIC DNA]</scope>
    <source>
        <strain evidence="3">ATCC 55076</strain>
    </source>
</reference>
<dbReference type="KEGG" id="noa:BKM31_44470"/>
<name>A0A1V0ABM6_9ACTN</name>
<protein>
    <submittedName>
        <fullName evidence="2">Uncharacterized protein</fullName>
    </submittedName>
</protein>
<proteinExistence type="predicted"/>
<gene>
    <name evidence="2" type="ORF">BKM31_44470</name>
</gene>
<feature type="transmembrane region" description="Helical" evidence="1">
    <location>
        <begin position="30"/>
        <end position="50"/>
    </location>
</feature>
<keyword evidence="1" id="KW-0812">Transmembrane</keyword>
<evidence type="ECO:0000256" key="1">
    <source>
        <dbReference type="SAM" id="Phobius"/>
    </source>
</evidence>
<dbReference type="EMBL" id="CP017717">
    <property type="protein sequence ID" value="AQZ67583.1"/>
    <property type="molecule type" value="Genomic_DNA"/>
</dbReference>
<accession>A0A1V0ABM6</accession>
<keyword evidence="3" id="KW-1185">Reference proteome</keyword>
<dbReference type="AlphaFoldDB" id="A0A1V0ABM6"/>
<dbReference type="Proteomes" id="UP000190797">
    <property type="component" value="Chromosome"/>
</dbReference>
<dbReference type="STRING" id="1909395.BKM31_44470"/>
<evidence type="ECO:0000313" key="2">
    <source>
        <dbReference type="EMBL" id="AQZ67583.1"/>
    </source>
</evidence>
<evidence type="ECO:0000313" key="3">
    <source>
        <dbReference type="Proteomes" id="UP000190797"/>
    </source>
</evidence>
<organism evidence="2 3">
    <name type="scientific">[Actinomadura] parvosata subsp. kistnae</name>
    <dbReference type="NCBI Taxonomy" id="1909395"/>
    <lineage>
        <taxon>Bacteria</taxon>
        <taxon>Bacillati</taxon>
        <taxon>Actinomycetota</taxon>
        <taxon>Actinomycetes</taxon>
        <taxon>Streptosporangiales</taxon>
        <taxon>Streptosporangiaceae</taxon>
        <taxon>Nonomuraea</taxon>
    </lineage>
</organism>